<dbReference type="FunFam" id="3.40.50.720:FF:000095">
    <property type="entry name" value="NADP-dependent malic enzyme"/>
    <property type="match status" value="1"/>
</dbReference>
<dbReference type="InterPro" id="IPR037062">
    <property type="entry name" value="Malic_N_dom_sf"/>
</dbReference>
<dbReference type="InterPro" id="IPR051674">
    <property type="entry name" value="Malate_Decarboxylase"/>
</dbReference>
<dbReference type="InterPro" id="IPR042113">
    <property type="entry name" value="P_AcTrfase_dom1"/>
</dbReference>
<dbReference type="GO" id="GO:0004470">
    <property type="term" value="F:malic enzyme activity"/>
    <property type="evidence" value="ECO:0007669"/>
    <property type="project" value="InterPro"/>
</dbReference>
<evidence type="ECO:0000256" key="8">
    <source>
        <dbReference type="PIRSR" id="PIRSR036684-1"/>
    </source>
</evidence>
<sequence>MKDTLHDAALEYHRLPTPGKISITPTTPLATQRDLALAYSPGVAVPCLEIEKDPLKALDYTSRGNLVAVISNGTAVLGLGDIGALASKPVMEGKAVLFKKFANLDAIDIEVDEKDVDKLVEIIAALEPSFGGINLEDIKAPECFEVEKRLKERMNIPVFHDDQHGTAIIVAAAIKNWLHLKGRKFEDIRLVANGAGAAALACLNLLVNAGLPKKNIIVCDRKGVVYKGRVEQMDPYKEQFASDTNSRTLDEALEGADIFLGLSAAGALTGEMVKKMGKAPLIMALANPTPEIMPEEAREAKPDAIICTGRSDYTNQVNNVLCFPFLFRGALDVGATAINEDMKLACVNAIAELARKEVTAEVAAVYPDEHLEFGPEYLIPKPFDPRLITTLPVAVAKAAIESGVAARPITDWAAYSEKLNSYTYRTSMAMRPLFSRAKAHPKRIVYAEGEEERVLRAVQTVVDEHLASPILIGRKDVVETRLKRLGLRMKMGKDFELIDPEYDPRYRDYWSSYHQIMERRGVTPAVARTVLRTNFTVIGALMVRKGEADAMICGTVGQYQSHLKDVVDIIGLRPGVETAAALNALILPRGTFFICDTQVNPNPSVAQLSEMTILAAEEVSRFGIKPKIAMLSHSNFGTGNTDTACRMRAALADIRNRAPELEIDGEMHADSALSEAIRAVSMPNSTLTGVANMFVMPNIDSANISFNMLRILGEGISIGPILLGLAMPAHILTPSVTPRGIINMTALATVSAQVHESESGADAPKQAIAV</sequence>
<comment type="cofactor">
    <cofactor evidence="2">
        <name>Mg(2+)</name>
        <dbReference type="ChEBI" id="CHEBI:18420"/>
    </cofactor>
</comment>
<dbReference type="EMBL" id="CP002382">
    <property type="protein sequence ID" value="AEP09151.1"/>
    <property type="molecule type" value="Genomic_DNA"/>
</dbReference>
<evidence type="ECO:0000256" key="4">
    <source>
        <dbReference type="ARBA" id="ARBA00008756"/>
    </source>
</evidence>
<dbReference type="Gene3D" id="3.40.50.10380">
    <property type="entry name" value="Malic enzyme, N-terminal domain"/>
    <property type="match status" value="1"/>
</dbReference>
<evidence type="ECO:0000259" key="12">
    <source>
        <dbReference type="SMART" id="SM01274"/>
    </source>
</evidence>
<dbReference type="EC" id="2.3.1.8" evidence="13"/>
<evidence type="ECO:0000256" key="6">
    <source>
        <dbReference type="ARBA" id="ARBA00023002"/>
    </source>
</evidence>
<dbReference type="InterPro" id="IPR046346">
    <property type="entry name" value="Aminoacid_DH-like_N_sf"/>
</dbReference>
<dbReference type="InterPro" id="IPR042112">
    <property type="entry name" value="P_AcTrfase_dom2"/>
</dbReference>
<dbReference type="GO" id="GO:0051287">
    <property type="term" value="F:NAD binding"/>
    <property type="evidence" value="ECO:0007669"/>
    <property type="project" value="InterPro"/>
</dbReference>
<feature type="active site" description="Proton acceptor" evidence="8">
    <location>
        <position position="94"/>
    </location>
</feature>
<dbReference type="GO" id="GO:0008959">
    <property type="term" value="F:phosphate acetyltransferase activity"/>
    <property type="evidence" value="ECO:0007669"/>
    <property type="project" value="UniProtKB-EC"/>
</dbReference>
<comment type="similarity">
    <text evidence="4">In the C-terminal section; belongs to the phosphate acetyltransferase and butyryltransferase family.</text>
</comment>
<dbReference type="Gene3D" id="3.40.50.10950">
    <property type="match status" value="1"/>
</dbReference>
<dbReference type="GO" id="GO:0046872">
    <property type="term" value="F:metal ion binding"/>
    <property type="evidence" value="ECO:0007669"/>
    <property type="project" value="UniProtKB-KW"/>
</dbReference>
<accession>G2KRA4</accession>
<dbReference type="PANTHER" id="PTHR43237:SF4">
    <property type="entry name" value="NADP-DEPENDENT MALIC ENZYME"/>
    <property type="match status" value="1"/>
</dbReference>
<dbReference type="RefSeq" id="WP_014102374.1">
    <property type="nucleotide sequence ID" value="NC_016026.1"/>
</dbReference>
<feature type="binding site" evidence="9">
    <location>
        <position position="137"/>
    </location>
    <ligand>
        <name>a divalent metal cation</name>
        <dbReference type="ChEBI" id="CHEBI:60240"/>
    </ligand>
</feature>
<evidence type="ECO:0000256" key="5">
    <source>
        <dbReference type="ARBA" id="ARBA00022723"/>
    </source>
</evidence>
<evidence type="ECO:0000256" key="1">
    <source>
        <dbReference type="ARBA" id="ARBA00001936"/>
    </source>
</evidence>
<keyword evidence="10" id="KW-0521">NADP</keyword>
<dbReference type="GO" id="GO:0016616">
    <property type="term" value="F:oxidoreductase activity, acting on the CH-OH group of donors, NAD or NADP as acceptor"/>
    <property type="evidence" value="ECO:0007669"/>
    <property type="project" value="InterPro"/>
</dbReference>
<dbReference type="SUPFAM" id="SSF51735">
    <property type="entry name" value="NAD(P)-binding Rossmann-fold domains"/>
    <property type="match status" value="1"/>
</dbReference>
<protein>
    <submittedName>
        <fullName evidence="13">MaeB</fullName>
        <ecNumber evidence="13">2.3.1.8</ecNumber>
    </submittedName>
</protein>
<dbReference type="SUPFAM" id="SSF53659">
    <property type="entry name" value="Isocitrate/Isopropylmalate dehydrogenase-like"/>
    <property type="match status" value="1"/>
</dbReference>
<dbReference type="Gene3D" id="3.40.50.10750">
    <property type="entry name" value="Isocitrate/Isopropylmalate dehydrogenase-like"/>
    <property type="match status" value="1"/>
</dbReference>
<keyword evidence="7" id="KW-0511">Multifunctional enzyme</keyword>
<dbReference type="CDD" id="cd05311">
    <property type="entry name" value="NAD_bind_2_malic_enz"/>
    <property type="match status" value="1"/>
</dbReference>
<dbReference type="AlphaFoldDB" id="G2KRA4"/>
<dbReference type="Pfam" id="PF01515">
    <property type="entry name" value="PTA_PTB"/>
    <property type="match status" value="1"/>
</dbReference>
<keyword evidence="13" id="KW-0012">Acyltransferase</keyword>
<evidence type="ECO:0000256" key="2">
    <source>
        <dbReference type="ARBA" id="ARBA00001946"/>
    </source>
</evidence>
<dbReference type="InterPro" id="IPR002505">
    <property type="entry name" value="PTA_PTB"/>
</dbReference>
<dbReference type="PANTHER" id="PTHR43237">
    <property type="entry name" value="NADP-DEPENDENT MALIC ENZYME"/>
    <property type="match status" value="1"/>
</dbReference>
<reference evidence="13 14" key="1">
    <citation type="journal article" date="2011" name="BMC Genomics">
        <title>Genomic insights into an obligate epibiotic bacterial predator: Micavibrio aeruginosavorus ARL-13.</title>
        <authorList>
            <person name="Wang Z."/>
            <person name="Kadouri D."/>
            <person name="Wu M."/>
        </authorList>
    </citation>
    <scope>NUCLEOTIDE SEQUENCE [LARGE SCALE GENOMIC DNA]</scope>
    <source>
        <strain evidence="13 14">ARL-13</strain>
    </source>
</reference>
<dbReference type="InterPro" id="IPR045213">
    <property type="entry name" value="Malic_NAD-bd_bact_type"/>
</dbReference>
<evidence type="ECO:0000256" key="10">
    <source>
        <dbReference type="PIRSR" id="PIRSR036684-3"/>
    </source>
</evidence>
<dbReference type="SMART" id="SM01274">
    <property type="entry name" value="malic"/>
    <property type="match status" value="1"/>
</dbReference>
<dbReference type="SMART" id="SM00919">
    <property type="entry name" value="Malic_M"/>
    <property type="match status" value="1"/>
</dbReference>
<feature type="binding site" evidence="10">
    <location>
        <position position="162"/>
    </location>
    <ligand>
        <name>a divalent metal cation</name>
        <dbReference type="ChEBI" id="CHEBI:60240"/>
    </ligand>
</feature>
<proteinExistence type="inferred from homology"/>
<evidence type="ECO:0000313" key="13">
    <source>
        <dbReference type="EMBL" id="AEP09151.1"/>
    </source>
</evidence>
<feature type="binding site" evidence="10">
    <location>
        <position position="287"/>
    </location>
    <ligand>
        <name>a divalent metal cation</name>
        <dbReference type="ChEBI" id="CHEBI:60240"/>
    </ligand>
</feature>
<evidence type="ECO:0000256" key="9">
    <source>
        <dbReference type="PIRSR" id="PIRSR036684-2"/>
    </source>
</evidence>
<dbReference type="InterPro" id="IPR036291">
    <property type="entry name" value="NAD(P)-bd_dom_sf"/>
</dbReference>
<feature type="binding site" evidence="9">
    <location>
        <position position="136"/>
    </location>
    <ligand>
        <name>a divalent metal cation</name>
        <dbReference type="ChEBI" id="CHEBI:60240"/>
    </ligand>
</feature>
<feature type="domain" description="Malic enzyme N-terminal" evidence="12">
    <location>
        <begin position="18"/>
        <end position="151"/>
    </location>
</feature>
<dbReference type="Pfam" id="PF03949">
    <property type="entry name" value="Malic_M"/>
    <property type="match status" value="1"/>
</dbReference>
<dbReference type="HOGENOM" id="CLU_012366_0_0_5"/>
<keyword evidence="13" id="KW-0808">Transferase</keyword>
<dbReference type="eggNOG" id="COG0280">
    <property type="taxonomic scope" value="Bacteria"/>
</dbReference>
<dbReference type="InterPro" id="IPR012302">
    <property type="entry name" value="Malic_NAD-bd"/>
</dbReference>
<feature type="domain" description="Malic enzyme NAD-binding" evidence="11">
    <location>
        <begin position="163"/>
        <end position="400"/>
    </location>
</feature>
<gene>
    <name evidence="13" type="ordered locus">MICA_817</name>
</gene>
<dbReference type="GO" id="GO:0006108">
    <property type="term" value="P:malate metabolic process"/>
    <property type="evidence" value="ECO:0007669"/>
    <property type="project" value="InterPro"/>
</dbReference>
<comment type="similarity">
    <text evidence="3">In the N-terminal section; belongs to the malic enzymes family.</text>
</comment>
<dbReference type="FunFam" id="3.40.50.10380:FF:000003">
    <property type="entry name" value="NADP-dependent malic enzyme"/>
    <property type="match status" value="1"/>
</dbReference>
<name>G2KRA4_MICAA</name>
<dbReference type="STRING" id="856793.MICA_817"/>
<organism evidence="13 14">
    <name type="scientific">Micavibrio aeruginosavorus (strain ARL-13)</name>
    <dbReference type="NCBI Taxonomy" id="856793"/>
    <lineage>
        <taxon>Bacteria</taxon>
        <taxon>Pseudomonadati</taxon>
        <taxon>Bdellovibrionota</taxon>
        <taxon>Bdellovibrionia</taxon>
        <taxon>Bdellovibrionales</taxon>
        <taxon>Pseudobdellovibrionaceae</taxon>
        <taxon>Micavibrio</taxon>
    </lineage>
</organism>
<dbReference type="InterPro" id="IPR012188">
    <property type="entry name" value="ME_PTA"/>
</dbReference>
<dbReference type="Gene3D" id="3.40.50.720">
    <property type="entry name" value="NAD(P)-binding Rossmann-like Domain"/>
    <property type="match status" value="1"/>
</dbReference>
<dbReference type="OrthoDB" id="9805787at2"/>
<comment type="cofactor">
    <cofactor evidence="1">
        <name>Mn(2+)</name>
        <dbReference type="ChEBI" id="CHEBI:29035"/>
    </cofactor>
</comment>
<dbReference type="Proteomes" id="UP000009286">
    <property type="component" value="Chromosome"/>
</dbReference>
<keyword evidence="5 9" id="KW-0479">Metal-binding</keyword>
<keyword evidence="14" id="KW-1185">Reference proteome</keyword>
<dbReference type="Pfam" id="PF00390">
    <property type="entry name" value="malic"/>
    <property type="match status" value="1"/>
</dbReference>
<evidence type="ECO:0000256" key="7">
    <source>
        <dbReference type="ARBA" id="ARBA00023268"/>
    </source>
</evidence>
<evidence type="ECO:0000259" key="11">
    <source>
        <dbReference type="SMART" id="SM00919"/>
    </source>
</evidence>
<dbReference type="eggNOG" id="COG0281">
    <property type="taxonomic scope" value="Bacteria"/>
</dbReference>
<dbReference type="PIRSF" id="PIRSF036684">
    <property type="entry name" value="ME_PTA"/>
    <property type="match status" value="1"/>
</dbReference>
<evidence type="ECO:0000313" key="14">
    <source>
        <dbReference type="Proteomes" id="UP000009286"/>
    </source>
</evidence>
<keyword evidence="6" id="KW-0560">Oxidoreductase</keyword>
<dbReference type="SUPFAM" id="SSF53223">
    <property type="entry name" value="Aminoacid dehydrogenase-like, N-terminal domain"/>
    <property type="match status" value="1"/>
</dbReference>
<dbReference type="InterPro" id="IPR012301">
    <property type="entry name" value="Malic_N_dom"/>
</dbReference>
<feature type="binding site" evidence="10">
    <location>
        <begin position="76"/>
        <end position="83"/>
    </location>
    <ligand>
        <name>NADP(+)</name>
        <dbReference type="ChEBI" id="CHEBI:58349"/>
    </ligand>
</feature>
<dbReference type="KEGG" id="mai:MICA_817"/>
<evidence type="ECO:0000256" key="3">
    <source>
        <dbReference type="ARBA" id="ARBA00007686"/>
    </source>
</evidence>